<evidence type="ECO:0000256" key="1">
    <source>
        <dbReference type="ARBA" id="ARBA00001974"/>
    </source>
</evidence>
<dbReference type="PANTHER" id="PTHR43563:SF1">
    <property type="entry name" value="AMINE OXIDASE [FLAVIN-CONTAINING] B"/>
    <property type="match status" value="1"/>
</dbReference>
<proteinExistence type="inferred from homology"/>
<gene>
    <name evidence="5" type="ORF">OG563_36465</name>
</gene>
<name>A0ABZ1YN03_9NOCA</name>
<dbReference type="SUPFAM" id="SSF51905">
    <property type="entry name" value="FAD/NAD(P)-binding domain"/>
    <property type="match status" value="1"/>
</dbReference>
<dbReference type="Pfam" id="PF01593">
    <property type="entry name" value="Amino_oxidase"/>
    <property type="match status" value="1"/>
</dbReference>
<evidence type="ECO:0000313" key="6">
    <source>
        <dbReference type="Proteomes" id="UP001432062"/>
    </source>
</evidence>
<comment type="cofactor">
    <cofactor evidence="1">
        <name>FAD</name>
        <dbReference type="ChEBI" id="CHEBI:57692"/>
    </cofactor>
</comment>
<dbReference type="InterPro" id="IPR050703">
    <property type="entry name" value="Flavin_MAO"/>
</dbReference>
<protein>
    <submittedName>
        <fullName evidence="5">Flavin monoamine oxidase family protein</fullName>
    </submittedName>
</protein>
<keyword evidence="6" id="KW-1185">Reference proteome</keyword>
<feature type="domain" description="Amine oxidase" evidence="4">
    <location>
        <begin position="16"/>
        <end position="447"/>
    </location>
</feature>
<dbReference type="InterPro" id="IPR002937">
    <property type="entry name" value="Amino_oxidase"/>
</dbReference>
<dbReference type="RefSeq" id="WP_327098026.1">
    <property type="nucleotide sequence ID" value="NZ_CP109149.1"/>
</dbReference>
<organism evidence="5 6">
    <name type="scientific">Nocardia vinacea</name>
    <dbReference type="NCBI Taxonomy" id="96468"/>
    <lineage>
        <taxon>Bacteria</taxon>
        <taxon>Bacillati</taxon>
        <taxon>Actinomycetota</taxon>
        <taxon>Actinomycetes</taxon>
        <taxon>Mycobacteriales</taxon>
        <taxon>Nocardiaceae</taxon>
        <taxon>Nocardia</taxon>
    </lineage>
</organism>
<dbReference type="InterPro" id="IPR001613">
    <property type="entry name" value="Flavin_amine_oxidase"/>
</dbReference>
<accession>A0ABZ1YN03</accession>
<dbReference type="Gene3D" id="3.90.660.10">
    <property type="match status" value="1"/>
</dbReference>
<dbReference type="InterPro" id="IPR036188">
    <property type="entry name" value="FAD/NAD-bd_sf"/>
</dbReference>
<dbReference type="Gene3D" id="1.10.405.10">
    <property type="entry name" value="Guanine Nucleotide Dissociation Inhibitor, domain 1"/>
    <property type="match status" value="1"/>
</dbReference>
<evidence type="ECO:0000256" key="2">
    <source>
        <dbReference type="ARBA" id="ARBA00005995"/>
    </source>
</evidence>
<dbReference type="EMBL" id="CP109441">
    <property type="protein sequence ID" value="WUV44619.1"/>
    <property type="molecule type" value="Genomic_DNA"/>
</dbReference>
<reference evidence="5" key="1">
    <citation type="submission" date="2022-10" db="EMBL/GenBank/DDBJ databases">
        <title>The complete genomes of actinobacterial strains from the NBC collection.</title>
        <authorList>
            <person name="Joergensen T.S."/>
            <person name="Alvarez Arevalo M."/>
            <person name="Sterndorff E.B."/>
            <person name="Faurdal D."/>
            <person name="Vuksanovic O."/>
            <person name="Mourched A.-S."/>
            <person name="Charusanti P."/>
            <person name="Shaw S."/>
            <person name="Blin K."/>
            <person name="Weber T."/>
        </authorList>
    </citation>
    <scope>NUCLEOTIDE SEQUENCE</scope>
    <source>
        <strain evidence="5">NBC_01482</strain>
    </source>
</reference>
<dbReference type="PRINTS" id="PR00757">
    <property type="entry name" value="AMINEOXDASEF"/>
</dbReference>
<dbReference type="SUPFAM" id="SSF54373">
    <property type="entry name" value="FAD-linked reductases, C-terminal domain"/>
    <property type="match status" value="1"/>
</dbReference>
<dbReference type="Proteomes" id="UP001432062">
    <property type="component" value="Chromosome"/>
</dbReference>
<keyword evidence="3" id="KW-0560">Oxidoreductase</keyword>
<dbReference type="PANTHER" id="PTHR43563">
    <property type="entry name" value="AMINE OXIDASE"/>
    <property type="match status" value="1"/>
</dbReference>
<evidence type="ECO:0000256" key="3">
    <source>
        <dbReference type="ARBA" id="ARBA00023002"/>
    </source>
</evidence>
<sequence>MGVERTVDIAVIGGGLAGLTAARQLRRDGFDALVVEARDRVGGRTLNHPIGSGKIVEVGGQWVGPGQDRVLALIDELGLETFPTYTTGRHLFEYRGKLRRYRGRIPLIASAALLDAYIGLQRLDRMSRLVPADAPWSAARARQWDAETVESWMRRNLHSEIARRAITMVCKAVWAADPADVSLLHLLAYLNAGGGVDSMIETDGGAQQTRIVGGSQRISIALAERLGEHVLLNTPVRKIEQTQGSVVVHGDDTRILARRVIVAMSPALAGRLVYSPALPADRDQLTQRMPNGSVIKTMAVYDTPFWRADGLSGQVTAATGPVKVTFDNSPPDGNPGVLLAFLEGGDARRLGRYPVEERRDIVISSLTRFFGSAAATPIDYIEKDWSADEWTRGCYGAFMPPNTWTEYGPALRAPIGRIHWAGAETATVWMGYMDGAIRSGERAAAEIAALVAGDRKPTAVI</sequence>
<comment type="similarity">
    <text evidence="2">Belongs to the flavin monoamine oxidase family.</text>
</comment>
<evidence type="ECO:0000259" key="4">
    <source>
        <dbReference type="Pfam" id="PF01593"/>
    </source>
</evidence>
<dbReference type="Gene3D" id="3.50.50.60">
    <property type="entry name" value="FAD/NAD(P)-binding domain"/>
    <property type="match status" value="1"/>
</dbReference>
<evidence type="ECO:0000313" key="5">
    <source>
        <dbReference type="EMBL" id="WUV44619.1"/>
    </source>
</evidence>